<reference evidence="2 3" key="1">
    <citation type="submission" date="2018-10" db="EMBL/GenBank/DDBJ databases">
        <title>Isolation from soil.</title>
        <authorList>
            <person name="Hu J."/>
        </authorList>
    </citation>
    <scope>NUCLEOTIDE SEQUENCE [LARGE SCALE GENOMIC DNA]</scope>
    <source>
        <strain evidence="2 3">NEAU-Ht49</strain>
    </source>
</reference>
<proteinExistence type="predicted"/>
<dbReference type="RefSeq" id="WP_122198687.1">
    <property type="nucleotide sequence ID" value="NZ_JBHSKC010000011.1"/>
</dbReference>
<feature type="chain" id="PRO_5018263833" evidence="1">
    <location>
        <begin position="25"/>
        <end position="115"/>
    </location>
</feature>
<name>A0A3M2LK53_9ACTN</name>
<accession>A0A3M2LK53</accession>
<sequence>MKLATFALAAGLAAGPLLATPAHAETASGPWTYQCVEGAPAPFGPTSIIAHGCEALKGAPVKEVLKEGRFPAGRLRLVVRHFGENEPKVVRCEEMNLKHFPRLIDARGCARDDLR</sequence>
<dbReference type="EMBL" id="RFFG01000097">
    <property type="protein sequence ID" value="RMI37867.1"/>
    <property type="molecule type" value="Genomic_DNA"/>
</dbReference>
<keyword evidence="1" id="KW-0732">Signal</keyword>
<keyword evidence="3" id="KW-1185">Reference proteome</keyword>
<evidence type="ECO:0000256" key="1">
    <source>
        <dbReference type="SAM" id="SignalP"/>
    </source>
</evidence>
<evidence type="ECO:0000313" key="3">
    <source>
        <dbReference type="Proteomes" id="UP000282674"/>
    </source>
</evidence>
<dbReference type="Proteomes" id="UP000282674">
    <property type="component" value="Unassembled WGS sequence"/>
</dbReference>
<dbReference type="AlphaFoldDB" id="A0A3M2LK53"/>
<organism evidence="2 3">
    <name type="scientific">Actinomadura harenae</name>
    <dbReference type="NCBI Taxonomy" id="2483351"/>
    <lineage>
        <taxon>Bacteria</taxon>
        <taxon>Bacillati</taxon>
        <taxon>Actinomycetota</taxon>
        <taxon>Actinomycetes</taxon>
        <taxon>Streptosporangiales</taxon>
        <taxon>Thermomonosporaceae</taxon>
        <taxon>Actinomadura</taxon>
    </lineage>
</organism>
<protein>
    <submittedName>
        <fullName evidence="2">Uncharacterized protein</fullName>
    </submittedName>
</protein>
<gene>
    <name evidence="2" type="ORF">EBO15_34615</name>
</gene>
<evidence type="ECO:0000313" key="2">
    <source>
        <dbReference type="EMBL" id="RMI37867.1"/>
    </source>
</evidence>
<comment type="caution">
    <text evidence="2">The sequence shown here is derived from an EMBL/GenBank/DDBJ whole genome shotgun (WGS) entry which is preliminary data.</text>
</comment>
<feature type="signal peptide" evidence="1">
    <location>
        <begin position="1"/>
        <end position="24"/>
    </location>
</feature>